<evidence type="ECO:0000259" key="9">
    <source>
        <dbReference type="PROSITE" id="PS50296"/>
    </source>
</evidence>
<proteinExistence type="inferred from homology"/>
<feature type="domain" description="SUI1" evidence="9">
    <location>
        <begin position="95"/>
        <end position="166"/>
    </location>
</feature>
<dbReference type="PANTHER" id="PTHR12789">
    <property type="entry name" value="DENSITY-REGULATED PROTEIN HOMOLOG"/>
    <property type="match status" value="1"/>
</dbReference>
<dbReference type="NCBIfam" id="TIGR01159">
    <property type="entry name" value="DRP1"/>
    <property type="match status" value="1"/>
</dbReference>
<dbReference type="OrthoDB" id="277199at2759"/>
<keyword evidence="7 8" id="KW-0687">Ribonucleoprotein</keyword>
<dbReference type="InterPro" id="IPR046447">
    <property type="entry name" value="DENR_C"/>
</dbReference>
<evidence type="ECO:0000256" key="5">
    <source>
        <dbReference type="ARBA" id="ARBA00022490"/>
    </source>
</evidence>
<evidence type="ECO:0000256" key="3">
    <source>
        <dbReference type="ARBA" id="ARBA00011742"/>
    </source>
</evidence>
<comment type="subcellular location">
    <subcellularLocation>
        <location evidence="1 8">Cytoplasm</location>
    </subcellularLocation>
</comment>
<dbReference type="GO" id="GO:0002188">
    <property type="term" value="P:translation reinitiation"/>
    <property type="evidence" value="ECO:0007669"/>
    <property type="project" value="TreeGrafter"/>
</dbReference>
<dbReference type="InterPro" id="IPR050318">
    <property type="entry name" value="DENR/SUI1_TIF"/>
</dbReference>
<dbReference type="GO" id="GO:0001731">
    <property type="term" value="P:formation of translation preinitiation complex"/>
    <property type="evidence" value="ECO:0007669"/>
    <property type="project" value="TreeGrafter"/>
</dbReference>
<gene>
    <name evidence="10" type="ORF">KLDO_g4566</name>
</gene>
<sequence length="200" mass="22905">MPITNVVYCAVCDYPAEYCEFSGKFKRCKAWLQENHRDLYTKWYGDITEEVSKQLAESSIGGEREEKLEKDLQKLERKQQARDERELAKKLSSKVVIKREARTKRKCMIAISGLEVFEIDMKKLSKTFASKFATGCSISKNVEKKEEVIVQGDLAEEVEAYIHSLLEEKGMKEVKVEVIDAAKKKKKPETTTTPGNEGKK</sequence>
<reference evidence="10 11" key="1">
    <citation type="submission" date="2014-03" db="EMBL/GenBank/DDBJ databases">
        <title>The genome of Kluyveromyces dobzhanskii.</title>
        <authorList>
            <person name="Nystedt B."/>
            <person name="Astrom S."/>
        </authorList>
    </citation>
    <scope>NUCLEOTIDE SEQUENCE [LARGE SCALE GENOMIC DNA]</scope>
    <source>
        <strain evidence="10 11">CBS 2104</strain>
    </source>
</reference>
<keyword evidence="6 8" id="KW-0689">Ribosomal protein</keyword>
<evidence type="ECO:0000256" key="6">
    <source>
        <dbReference type="ARBA" id="ARBA00022980"/>
    </source>
</evidence>
<accession>A0A0A8LBT4</accession>
<dbReference type="SUPFAM" id="SSF55159">
    <property type="entry name" value="eIF1-like"/>
    <property type="match status" value="1"/>
</dbReference>
<evidence type="ECO:0000256" key="2">
    <source>
        <dbReference type="ARBA" id="ARBA00007514"/>
    </source>
</evidence>
<dbReference type="CDD" id="cd11607">
    <property type="entry name" value="DENR_C"/>
    <property type="match status" value="1"/>
</dbReference>
<protein>
    <recommendedName>
        <fullName evidence="4 8">Translation machinery-associated protein 22</fullName>
    </recommendedName>
</protein>
<organism evidence="10 11">
    <name type="scientific">Kluyveromyces dobzhanskii CBS 2104</name>
    <dbReference type="NCBI Taxonomy" id="1427455"/>
    <lineage>
        <taxon>Eukaryota</taxon>
        <taxon>Fungi</taxon>
        <taxon>Dikarya</taxon>
        <taxon>Ascomycota</taxon>
        <taxon>Saccharomycotina</taxon>
        <taxon>Saccharomycetes</taxon>
        <taxon>Saccharomycetales</taxon>
        <taxon>Saccharomycetaceae</taxon>
        <taxon>Kluyveromyces</taxon>
    </lineage>
</organism>
<evidence type="ECO:0000256" key="8">
    <source>
        <dbReference type="RuleBase" id="RU361273"/>
    </source>
</evidence>
<dbReference type="EMBL" id="CCBQ010000047">
    <property type="protein sequence ID" value="CDO96360.1"/>
    <property type="molecule type" value="Genomic_DNA"/>
</dbReference>
<dbReference type="InterPro" id="IPR036877">
    <property type="entry name" value="SUI1_dom_sf"/>
</dbReference>
<keyword evidence="5 8" id="KW-0963">Cytoplasm</keyword>
<dbReference type="PANTHER" id="PTHR12789:SF0">
    <property type="entry name" value="DENSITY-REGULATED PROTEIN"/>
    <property type="match status" value="1"/>
</dbReference>
<evidence type="ECO:0000256" key="4">
    <source>
        <dbReference type="ARBA" id="ARBA00020058"/>
    </source>
</evidence>
<dbReference type="InterPro" id="IPR048517">
    <property type="entry name" value="DENR_N"/>
</dbReference>
<dbReference type="InterPro" id="IPR001950">
    <property type="entry name" value="SUI1"/>
</dbReference>
<comment type="caution">
    <text evidence="10">The sequence shown here is derived from an EMBL/GenBank/DDBJ whole genome shotgun (WGS) entry which is preliminary data.</text>
</comment>
<dbReference type="GO" id="GO:0005840">
    <property type="term" value="C:ribosome"/>
    <property type="evidence" value="ECO:0007669"/>
    <property type="project" value="UniProtKB-KW"/>
</dbReference>
<evidence type="ECO:0000256" key="1">
    <source>
        <dbReference type="ARBA" id="ARBA00004496"/>
    </source>
</evidence>
<comment type="similarity">
    <text evidence="2 8">Belongs to the DENR family.</text>
</comment>
<dbReference type="GO" id="GO:1990904">
    <property type="term" value="C:ribonucleoprotein complex"/>
    <property type="evidence" value="ECO:0007669"/>
    <property type="project" value="UniProtKB-KW"/>
</dbReference>
<dbReference type="Proteomes" id="UP000031516">
    <property type="component" value="Unassembled WGS sequence"/>
</dbReference>
<dbReference type="GO" id="GO:0003729">
    <property type="term" value="F:mRNA binding"/>
    <property type="evidence" value="ECO:0007669"/>
    <property type="project" value="TreeGrafter"/>
</dbReference>
<evidence type="ECO:0000313" key="10">
    <source>
        <dbReference type="EMBL" id="CDO96360.1"/>
    </source>
</evidence>
<keyword evidence="11" id="KW-1185">Reference proteome</keyword>
<evidence type="ECO:0000256" key="7">
    <source>
        <dbReference type="ARBA" id="ARBA00023274"/>
    </source>
</evidence>
<dbReference type="AlphaFoldDB" id="A0A0A8LBT4"/>
<dbReference type="InterPro" id="IPR005873">
    <property type="entry name" value="DENR_eukaryotes"/>
</dbReference>
<dbReference type="PROSITE" id="PS50296">
    <property type="entry name" value="SUI1"/>
    <property type="match status" value="1"/>
</dbReference>
<dbReference type="Gene3D" id="3.30.780.10">
    <property type="entry name" value="SUI1-like domain"/>
    <property type="match status" value="1"/>
</dbReference>
<dbReference type="GO" id="GO:0003743">
    <property type="term" value="F:translation initiation factor activity"/>
    <property type="evidence" value="ECO:0007669"/>
    <property type="project" value="InterPro"/>
</dbReference>
<dbReference type="Pfam" id="PF01253">
    <property type="entry name" value="SUI1"/>
    <property type="match status" value="1"/>
</dbReference>
<dbReference type="FunFam" id="3.30.780.10:FF:000013">
    <property type="entry name" value="Translation machinery-associated protein 22"/>
    <property type="match status" value="1"/>
</dbReference>
<comment type="domain">
    <text evidence="8">The SUI1 domain may be involved in RNA binding.</text>
</comment>
<dbReference type="GO" id="GO:0005737">
    <property type="term" value="C:cytoplasm"/>
    <property type="evidence" value="ECO:0007669"/>
    <property type="project" value="UniProtKB-SubCell"/>
</dbReference>
<name>A0A0A8LBT4_9SACH</name>
<evidence type="ECO:0000313" key="11">
    <source>
        <dbReference type="Proteomes" id="UP000031516"/>
    </source>
</evidence>
<comment type="subunit">
    <text evidence="3 8">Interacts with the 40S ribosomal subunit.</text>
</comment>
<dbReference type="Pfam" id="PF21023">
    <property type="entry name" value="DENR_N"/>
    <property type="match status" value="1"/>
</dbReference>